<protein>
    <submittedName>
        <fullName evidence="1">Uncharacterized protein</fullName>
    </submittedName>
</protein>
<reference evidence="1" key="2">
    <citation type="submission" date="2016-06" db="EMBL/GenBank/DDBJ databases">
        <title>The genome of a short-lived fish provides insights into sex chromosome evolution and the genetic control of aging.</title>
        <authorList>
            <person name="Reichwald K."/>
            <person name="Felder M."/>
            <person name="Petzold A."/>
            <person name="Koch P."/>
            <person name="Groth M."/>
            <person name="Platzer M."/>
        </authorList>
    </citation>
    <scope>NUCLEOTIDE SEQUENCE</scope>
    <source>
        <tissue evidence="1">Brain</tissue>
    </source>
</reference>
<proteinExistence type="predicted"/>
<reference evidence="1" key="1">
    <citation type="submission" date="2016-05" db="EMBL/GenBank/DDBJ databases">
        <authorList>
            <person name="Lavstsen T."/>
            <person name="Jespersen J.S."/>
        </authorList>
    </citation>
    <scope>NUCLEOTIDE SEQUENCE</scope>
    <source>
        <tissue evidence="1">Brain</tissue>
    </source>
</reference>
<dbReference type="AlphaFoldDB" id="A0A1A8LJY7"/>
<sequence length="43" mass="5119">KEQVTPYQLAVAWQTKREEPQSYIHTHTGSQRHCDILMYQQTS</sequence>
<feature type="non-terminal residue" evidence="1">
    <location>
        <position position="1"/>
    </location>
</feature>
<gene>
    <name evidence="1" type="primary">Nfu_g_1_018920</name>
</gene>
<dbReference type="EMBL" id="HAEF01006832">
    <property type="protein sequence ID" value="SBR44214.1"/>
    <property type="molecule type" value="Transcribed_RNA"/>
</dbReference>
<name>A0A1A8LJY7_9TELE</name>
<organism evidence="1">
    <name type="scientific">Nothobranchius pienaari</name>
    <dbReference type="NCBI Taxonomy" id="704102"/>
    <lineage>
        <taxon>Eukaryota</taxon>
        <taxon>Metazoa</taxon>
        <taxon>Chordata</taxon>
        <taxon>Craniata</taxon>
        <taxon>Vertebrata</taxon>
        <taxon>Euteleostomi</taxon>
        <taxon>Actinopterygii</taxon>
        <taxon>Neopterygii</taxon>
        <taxon>Teleostei</taxon>
        <taxon>Neoteleostei</taxon>
        <taxon>Acanthomorphata</taxon>
        <taxon>Ovalentaria</taxon>
        <taxon>Atherinomorphae</taxon>
        <taxon>Cyprinodontiformes</taxon>
        <taxon>Nothobranchiidae</taxon>
        <taxon>Nothobranchius</taxon>
    </lineage>
</organism>
<accession>A0A1A8LJY7</accession>
<evidence type="ECO:0000313" key="1">
    <source>
        <dbReference type="EMBL" id="SBR44214.1"/>
    </source>
</evidence>